<accession>A0ACC1QTJ9</accession>
<evidence type="ECO:0000313" key="1">
    <source>
        <dbReference type="EMBL" id="KAJ3492651.1"/>
    </source>
</evidence>
<sequence>MSQVASSEATSCRFIKRPSAIMAAPDIPAVSKWINDDVRPVEKARRTWTLRSFHDYWLVINCNTATFLSGSALIPLGLTWWQSIICILIGNALSLAAIIFNSMMGAKYHIGFPVFSRSIWGMWGSQFTIWNRIFLSIVWYASQSWTGGQCFHLMVLAIDPKADEHIRNTIPASSQLTTAHFMSYVLFCVVSLPFIWIKPHRLEWFLNSTSLVALVFYVALLIWALATMGSEGFGSTITETIPTPSSGPGSTGWLMVSGVVATIGGISAGILNQNDYTRLARSPRDARWGQIISYPVYSVITSIIGILVVAATQKRLGDAYWFLPSMLARVVTMNPTAAARAGVFFSGLALTFAQLGCNVPGNALGGGIDLAAIFPKFINIRRGAYITAILSPIVQPWRMVDSATIFIAVMSGYSVFLAPMTGMMVASFYIVHRQKIAVDDLYRGDSSSRYWFTKGVNWRAPIAWAAGVAPCLPGFAAAVNPSVSLPDSVRELYQTSYIYGFFSSAFVLVALHAAFPARKMDEFVKNDMTAQEVQQYYEERWDAVGLVEPRRPSSVKSEKNGEKGDESRSSDQEMSQA</sequence>
<proteinExistence type="predicted"/>
<gene>
    <name evidence="1" type="ORF">NLG97_g5241</name>
</gene>
<dbReference type="EMBL" id="JANAKD010000574">
    <property type="protein sequence ID" value="KAJ3492651.1"/>
    <property type="molecule type" value="Genomic_DNA"/>
</dbReference>
<comment type="caution">
    <text evidence="1">The sequence shown here is derived from an EMBL/GenBank/DDBJ whole genome shotgun (WGS) entry which is preliminary data.</text>
</comment>
<keyword evidence="2" id="KW-1185">Reference proteome</keyword>
<dbReference type="Proteomes" id="UP001148737">
    <property type="component" value="Unassembled WGS sequence"/>
</dbReference>
<reference evidence="1" key="1">
    <citation type="submission" date="2022-07" db="EMBL/GenBank/DDBJ databases">
        <title>Genome Sequence of Lecanicillium saksenae.</title>
        <authorList>
            <person name="Buettner E."/>
        </authorList>
    </citation>
    <scope>NUCLEOTIDE SEQUENCE</scope>
    <source>
        <strain evidence="1">VT-O1</strain>
    </source>
</reference>
<evidence type="ECO:0000313" key="2">
    <source>
        <dbReference type="Proteomes" id="UP001148737"/>
    </source>
</evidence>
<organism evidence="1 2">
    <name type="scientific">Lecanicillium saksenae</name>
    <dbReference type="NCBI Taxonomy" id="468837"/>
    <lineage>
        <taxon>Eukaryota</taxon>
        <taxon>Fungi</taxon>
        <taxon>Dikarya</taxon>
        <taxon>Ascomycota</taxon>
        <taxon>Pezizomycotina</taxon>
        <taxon>Sordariomycetes</taxon>
        <taxon>Hypocreomycetidae</taxon>
        <taxon>Hypocreales</taxon>
        <taxon>Cordycipitaceae</taxon>
        <taxon>Lecanicillium</taxon>
    </lineage>
</organism>
<protein>
    <submittedName>
        <fullName evidence="1">Uncharacterized protein</fullName>
    </submittedName>
</protein>
<name>A0ACC1QTJ9_9HYPO</name>